<reference evidence="1" key="1">
    <citation type="journal article" date="2020" name="New Phytol.">
        <title>Comparative genomics reveals dynamic genome evolution in host specialist ectomycorrhizal fungi.</title>
        <authorList>
            <person name="Lofgren L.A."/>
            <person name="Nguyen N.H."/>
            <person name="Vilgalys R."/>
            <person name="Ruytinx J."/>
            <person name="Liao H.L."/>
            <person name="Branco S."/>
            <person name="Kuo A."/>
            <person name="LaButti K."/>
            <person name="Lipzen A."/>
            <person name="Andreopoulos W."/>
            <person name="Pangilinan J."/>
            <person name="Riley R."/>
            <person name="Hundley H."/>
            <person name="Na H."/>
            <person name="Barry K."/>
            <person name="Grigoriev I.V."/>
            <person name="Stajich J.E."/>
            <person name="Kennedy P.G."/>
        </authorList>
    </citation>
    <scope>NUCLEOTIDE SEQUENCE</scope>
    <source>
        <strain evidence="1">FC423</strain>
    </source>
</reference>
<dbReference type="OrthoDB" id="2693131at2759"/>
<dbReference type="AlphaFoldDB" id="A0A9P7JZ06"/>
<proteinExistence type="predicted"/>
<dbReference type="Proteomes" id="UP000823399">
    <property type="component" value="Unassembled WGS sequence"/>
</dbReference>
<evidence type="ECO:0000313" key="2">
    <source>
        <dbReference type="Proteomes" id="UP000823399"/>
    </source>
</evidence>
<evidence type="ECO:0000313" key="1">
    <source>
        <dbReference type="EMBL" id="KAG2116099.1"/>
    </source>
</evidence>
<organism evidence="1 2">
    <name type="scientific">Suillus discolor</name>
    <dbReference type="NCBI Taxonomy" id="1912936"/>
    <lineage>
        <taxon>Eukaryota</taxon>
        <taxon>Fungi</taxon>
        <taxon>Dikarya</taxon>
        <taxon>Basidiomycota</taxon>
        <taxon>Agaricomycotina</taxon>
        <taxon>Agaricomycetes</taxon>
        <taxon>Agaricomycetidae</taxon>
        <taxon>Boletales</taxon>
        <taxon>Suillineae</taxon>
        <taxon>Suillaceae</taxon>
        <taxon>Suillus</taxon>
    </lineage>
</organism>
<sequence>MGGLSIDPGALDLGVESAWTRGDQVTAGVKRSLSLRAEAPTSDQLSTDSWLGALGALSKISSPPTGDGENASFKVNDDGEGSAAMSVSPLGSVVGLHTSQLVVCESKGVDFATANDNVNEFPHQSMSWLDSPDDKELVGEVPEFPVLSPSVRSTIFISSKYVAFGKRSHKRVEDE</sequence>
<dbReference type="GeneID" id="64698232"/>
<comment type="caution">
    <text evidence="1">The sequence shown here is derived from an EMBL/GenBank/DDBJ whole genome shotgun (WGS) entry which is preliminary data.</text>
</comment>
<name>A0A9P7JZ06_9AGAM</name>
<dbReference type="RefSeq" id="XP_041297478.1">
    <property type="nucleotide sequence ID" value="XM_041435973.1"/>
</dbReference>
<accession>A0A9P7JZ06</accession>
<protein>
    <submittedName>
        <fullName evidence="1">Uncharacterized protein</fullName>
    </submittedName>
</protein>
<dbReference type="EMBL" id="JABBWM010000007">
    <property type="protein sequence ID" value="KAG2116099.1"/>
    <property type="molecule type" value="Genomic_DNA"/>
</dbReference>
<gene>
    <name evidence="1" type="ORF">F5147DRAFT_675968</name>
</gene>
<keyword evidence="2" id="KW-1185">Reference proteome</keyword>